<reference evidence="2 3" key="1">
    <citation type="submission" date="2016-07" db="EMBL/GenBank/DDBJ databases">
        <title>Pervasive Adenine N6-methylation of Active Genes in Fungi.</title>
        <authorList>
            <consortium name="DOE Joint Genome Institute"/>
            <person name="Mondo S.J."/>
            <person name="Dannebaum R.O."/>
            <person name="Kuo R.C."/>
            <person name="Labutti K."/>
            <person name="Haridas S."/>
            <person name="Kuo A."/>
            <person name="Salamov A."/>
            <person name="Ahrendt S.R."/>
            <person name="Lipzen A."/>
            <person name="Sullivan W."/>
            <person name="Andreopoulos W.B."/>
            <person name="Clum A."/>
            <person name="Lindquist E."/>
            <person name="Daum C."/>
            <person name="Ramamoorthy G.K."/>
            <person name="Gryganskyi A."/>
            <person name="Culley D."/>
            <person name="Magnuson J.K."/>
            <person name="James T.Y."/>
            <person name="O'Malley M.A."/>
            <person name="Stajich J.E."/>
            <person name="Spatafora J.W."/>
            <person name="Visel A."/>
            <person name="Grigoriev I.V."/>
        </authorList>
    </citation>
    <scope>NUCLEOTIDE SEQUENCE [LARGE SCALE GENOMIC DNA]</scope>
    <source>
        <strain evidence="2 3">CBS 115471</strain>
    </source>
</reference>
<name>A0A1Y1ZZV3_9PLEO</name>
<feature type="compositionally biased region" description="Acidic residues" evidence="1">
    <location>
        <begin position="96"/>
        <end position="105"/>
    </location>
</feature>
<keyword evidence="3" id="KW-1185">Reference proteome</keyword>
<feature type="region of interest" description="Disordered" evidence="1">
    <location>
        <begin position="82"/>
        <end position="209"/>
    </location>
</feature>
<dbReference type="AlphaFoldDB" id="A0A1Y1ZZV3"/>
<comment type="caution">
    <text evidence="2">The sequence shown here is derived from an EMBL/GenBank/DDBJ whole genome shotgun (WGS) entry which is preliminary data.</text>
</comment>
<feature type="compositionally biased region" description="Basic and acidic residues" evidence="1">
    <location>
        <begin position="192"/>
        <end position="209"/>
    </location>
</feature>
<organism evidence="2 3">
    <name type="scientific">Clohesyomyces aquaticus</name>
    <dbReference type="NCBI Taxonomy" id="1231657"/>
    <lineage>
        <taxon>Eukaryota</taxon>
        <taxon>Fungi</taxon>
        <taxon>Dikarya</taxon>
        <taxon>Ascomycota</taxon>
        <taxon>Pezizomycotina</taxon>
        <taxon>Dothideomycetes</taxon>
        <taxon>Pleosporomycetidae</taxon>
        <taxon>Pleosporales</taxon>
        <taxon>Lindgomycetaceae</taxon>
        <taxon>Clohesyomyces</taxon>
    </lineage>
</organism>
<feature type="compositionally biased region" description="Polar residues" evidence="1">
    <location>
        <begin position="146"/>
        <end position="156"/>
    </location>
</feature>
<accession>A0A1Y1ZZV3</accession>
<dbReference type="Proteomes" id="UP000193144">
    <property type="component" value="Unassembled WGS sequence"/>
</dbReference>
<evidence type="ECO:0000256" key="1">
    <source>
        <dbReference type="SAM" id="MobiDB-lite"/>
    </source>
</evidence>
<protein>
    <submittedName>
        <fullName evidence="2">Uncharacterized protein</fullName>
    </submittedName>
</protein>
<evidence type="ECO:0000313" key="2">
    <source>
        <dbReference type="EMBL" id="ORY15305.1"/>
    </source>
</evidence>
<dbReference type="STRING" id="1231657.A0A1Y1ZZV3"/>
<sequence length="209" mass="21983">MILSRHTALRASSIARCVRPMRPVRPAELPWQRMLQQTGRRGYASPSGHGAEKTSDLPWAVGAVVTTAGGLWFVLNQDLGGHGEEHGEHHAKHEEASDEADESDESGGKSKSPSDSKGDGEENKGDSPDENDKSDPRGAPGGSGTTSGKQEGLSNTDTKHPSDGSGDASNSKKGEGVTETAKLKGTVSTDRPAAENKEERGKSQSDKSK</sequence>
<dbReference type="EMBL" id="MCFA01000026">
    <property type="protein sequence ID" value="ORY15305.1"/>
    <property type="molecule type" value="Genomic_DNA"/>
</dbReference>
<feature type="compositionally biased region" description="Basic and acidic residues" evidence="1">
    <location>
        <begin position="82"/>
        <end position="95"/>
    </location>
</feature>
<feature type="compositionally biased region" description="Basic and acidic residues" evidence="1">
    <location>
        <begin position="106"/>
        <end position="136"/>
    </location>
</feature>
<evidence type="ECO:0000313" key="3">
    <source>
        <dbReference type="Proteomes" id="UP000193144"/>
    </source>
</evidence>
<dbReference type="OrthoDB" id="4590707at2759"/>
<gene>
    <name evidence="2" type="ORF">BCR34DRAFT_478125</name>
</gene>
<proteinExistence type="predicted"/>